<evidence type="ECO:0000259" key="2">
    <source>
        <dbReference type="PROSITE" id="PS51186"/>
    </source>
</evidence>
<accession>A0ABW0WTY1</accession>
<sequence>MAQAQGDWQYGYGADGVALVRYERGERDGRPWADRLEVVDPRADLTAQAAFVQTELAGWVVSGPFTLGEELVRQGATVLRHGHTMHRSLTDTPPPEGWAAWARTPFRDGLRAVPCDRGAEELAPVSRAAFGPGHPDHVPAEEQGDQGEQGELGEQAKVGKLAALLAGQVIGPLLPSSALVVDGTDRVVAGAVLTDWNGLPWIAHVFRDPARGYPGLGRDLLRRVIADVATGGATEIGLAVTEGNRAQQLYEELGFTTTRSSLTVVVP</sequence>
<dbReference type="Gene3D" id="3.40.630.30">
    <property type="match status" value="1"/>
</dbReference>
<dbReference type="EC" id="2.3.1.-" evidence="3"/>
<protein>
    <submittedName>
        <fullName evidence="3">GNAT family N-acetyltransferase</fullName>
        <ecNumber evidence="3">2.3.1.-</ecNumber>
    </submittedName>
</protein>
<dbReference type="Proteomes" id="UP001595975">
    <property type="component" value="Unassembled WGS sequence"/>
</dbReference>
<keyword evidence="3" id="KW-0012">Acyltransferase</keyword>
<dbReference type="EMBL" id="JBHSOF010000002">
    <property type="protein sequence ID" value="MFC5661731.1"/>
    <property type="molecule type" value="Genomic_DNA"/>
</dbReference>
<name>A0ABW0WTY1_9ACTN</name>
<dbReference type="Pfam" id="PF00583">
    <property type="entry name" value="Acetyltransf_1"/>
    <property type="match status" value="1"/>
</dbReference>
<keyword evidence="3" id="KW-0808">Transferase</keyword>
<dbReference type="SUPFAM" id="SSF55729">
    <property type="entry name" value="Acyl-CoA N-acyltransferases (Nat)"/>
    <property type="match status" value="1"/>
</dbReference>
<feature type="domain" description="N-acetyltransferase" evidence="2">
    <location>
        <begin position="136"/>
        <end position="267"/>
    </location>
</feature>
<evidence type="ECO:0000313" key="4">
    <source>
        <dbReference type="Proteomes" id="UP001595975"/>
    </source>
</evidence>
<dbReference type="GO" id="GO:0016746">
    <property type="term" value="F:acyltransferase activity"/>
    <property type="evidence" value="ECO:0007669"/>
    <property type="project" value="UniProtKB-KW"/>
</dbReference>
<dbReference type="InterPro" id="IPR016181">
    <property type="entry name" value="Acyl_CoA_acyltransferase"/>
</dbReference>
<gene>
    <name evidence="3" type="ORF">ACFP3U_01900</name>
</gene>
<comment type="caution">
    <text evidence="3">The sequence shown here is derived from an EMBL/GenBank/DDBJ whole genome shotgun (WGS) entry which is preliminary data.</text>
</comment>
<feature type="region of interest" description="Disordered" evidence="1">
    <location>
        <begin position="127"/>
        <end position="148"/>
    </location>
</feature>
<organism evidence="3 4">
    <name type="scientific">Kitasatospora misakiensis</name>
    <dbReference type="NCBI Taxonomy" id="67330"/>
    <lineage>
        <taxon>Bacteria</taxon>
        <taxon>Bacillati</taxon>
        <taxon>Actinomycetota</taxon>
        <taxon>Actinomycetes</taxon>
        <taxon>Kitasatosporales</taxon>
        <taxon>Streptomycetaceae</taxon>
        <taxon>Kitasatospora</taxon>
    </lineage>
</organism>
<keyword evidence="4" id="KW-1185">Reference proteome</keyword>
<evidence type="ECO:0000313" key="3">
    <source>
        <dbReference type="EMBL" id="MFC5661731.1"/>
    </source>
</evidence>
<reference evidence="4" key="1">
    <citation type="journal article" date="2019" name="Int. J. Syst. Evol. Microbiol.">
        <title>The Global Catalogue of Microorganisms (GCM) 10K type strain sequencing project: providing services to taxonomists for standard genome sequencing and annotation.</title>
        <authorList>
            <consortium name="The Broad Institute Genomics Platform"/>
            <consortium name="The Broad Institute Genome Sequencing Center for Infectious Disease"/>
            <person name="Wu L."/>
            <person name="Ma J."/>
        </authorList>
    </citation>
    <scope>NUCLEOTIDE SEQUENCE [LARGE SCALE GENOMIC DNA]</scope>
    <source>
        <strain evidence="4">CGMCC 4.1437</strain>
    </source>
</reference>
<dbReference type="PROSITE" id="PS51186">
    <property type="entry name" value="GNAT"/>
    <property type="match status" value="1"/>
</dbReference>
<dbReference type="InterPro" id="IPR000182">
    <property type="entry name" value="GNAT_dom"/>
</dbReference>
<evidence type="ECO:0000256" key="1">
    <source>
        <dbReference type="SAM" id="MobiDB-lite"/>
    </source>
</evidence>
<dbReference type="RefSeq" id="WP_380223315.1">
    <property type="nucleotide sequence ID" value="NZ_JBHSOF010000002.1"/>
</dbReference>
<proteinExistence type="predicted"/>